<evidence type="ECO:0000256" key="1">
    <source>
        <dbReference type="SAM" id="Phobius"/>
    </source>
</evidence>
<evidence type="ECO:0000313" key="2">
    <source>
        <dbReference type="EMBL" id="AXU40238.1"/>
    </source>
</evidence>
<accession>A0A3G1SVP3</accession>
<proteinExistence type="predicted"/>
<dbReference type="Proteomes" id="UP000276974">
    <property type="component" value="Segment"/>
</dbReference>
<keyword evidence="3" id="KW-1185">Reference proteome</keyword>
<dbReference type="EMBL" id="MH730557">
    <property type="protein sequence ID" value="AXU40238.1"/>
    <property type="molecule type" value="Genomic_DNA"/>
</dbReference>
<evidence type="ECO:0000313" key="3">
    <source>
        <dbReference type="Proteomes" id="UP000276974"/>
    </source>
</evidence>
<evidence type="ECO:0008006" key="4">
    <source>
        <dbReference type="Google" id="ProtNLM"/>
    </source>
</evidence>
<keyword evidence="1" id="KW-1133">Transmembrane helix</keyword>
<sequence>MSKYLKLLKQRSTWQGLAVLGLTVGQVLGDAATGGAVSGAIAAVGVIGGAVGLIDDDKANDRATPISN</sequence>
<feature type="transmembrane region" description="Helical" evidence="1">
    <location>
        <begin position="35"/>
        <end position="54"/>
    </location>
</feature>
<keyword evidence="1" id="KW-0472">Membrane</keyword>
<organism evidence="2 3">
    <name type="scientific">Vibrio phage fNo16</name>
    <dbReference type="NCBI Taxonomy" id="2315335"/>
    <lineage>
        <taxon>Viruses</taxon>
        <taxon>Varidnaviria</taxon>
        <taxon>Abadenavirae</taxon>
        <taxon>Produgelaviricota</taxon>
        <taxon>Belvinaviricetes</taxon>
        <taxon>Vinavirales</taxon>
        <taxon>Asemoviridae</taxon>
        <taxon>Elsinorevirus</taxon>
        <taxon>Elsinorevirus NO16</taxon>
    </lineage>
</organism>
<reference evidence="2 3" key="1">
    <citation type="submission" date="2018-08" db="EMBL/GenBank/DDBJ databases">
        <title>Complete genome sequence of Vibrio anguillarum PM2-like non-tailed bacteriophage phiNo16.</title>
        <authorList>
            <person name="Kalatzis P.G."/>
            <person name="Carstens A.B."/>
            <person name="Katharios P."/>
            <person name="Castillo D."/>
            <person name="Hansen L.H."/>
            <person name="Middelboe M."/>
        </authorList>
    </citation>
    <scope>NUCLEOTIDE SEQUENCE [LARGE SCALE GENOMIC DNA]</scope>
</reference>
<protein>
    <recommendedName>
        <fullName evidence="4">Holin</fullName>
    </recommendedName>
</protein>
<gene>
    <name evidence="2" type="ORF">fNo16_0009</name>
</gene>
<name>A0A3G1SVP3_9VIRU</name>
<keyword evidence="1" id="KW-0812">Transmembrane</keyword>